<keyword evidence="4 13" id="KW-0479">Metal-binding</keyword>
<keyword evidence="5" id="KW-0677">Repeat</keyword>
<dbReference type="SUPFAM" id="SSF57667">
    <property type="entry name" value="beta-beta-alpha zinc fingers"/>
    <property type="match status" value="6"/>
</dbReference>
<feature type="domain" description="C2H2-type" evidence="14">
    <location>
        <begin position="450"/>
        <end position="477"/>
    </location>
</feature>
<evidence type="ECO:0000256" key="12">
    <source>
        <dbReference type="PROSITE-ProRule" id="PRU00042"/>
    </source>
</evidence>
<keyword evidence="10" id="KW-0804">Transcription</keyword>
<evidence type="ECO:0000256" key="4">
    <source>
        <dbReference type="ARBA" id="ARBA00022723"/>
    </source>
</evidence>
<feature type="domain" description="C2H2-type" evidence="14">
    <location>
        <begin position="384"/>
        <end position="411"/>
    </location>
</feature>
<organism evidence="16 17">
    <name type="scientific">Psylliodes chrysocephalus</name>
    <dbReference type="NCBI Taxonomy" id="3402493"/>
    <lineage>
        <taxon>Eukaryota</taxon>
        <taxon>Metazoa</taxon>
        <taxon>Ecdysozoa</taxon>
        <taxon>Arthropoda</taxon>
        <taxon>Hexapoda</taxon>
        <taxon>Insecta</taxon>
        <taxon>Pterygota</taxon>
        <taxon>Neoptera</taxon>
        <taxon>Endopterygota</taxon>
        <taxon>Coleoptera</taxon>
        <taxon>Polyphaga</taxon>
        <taxon>Cucujiformia</taxon>
        <taxon>Chrysomeloidea</taxon>
        <taxon>Chrysomelidae</taxon>
        <taxon>Galerucinae</taxon>
        <taxon>Alticini</taxon>
        <taxon>Psylliodes</taxon>
    </lineage>
</organism>
<dbReference type="EMBL" id="OV651817">
    <property type="protein sequence ID" value="CAH1110901.1"/>
    <property type="molecule type" value="Genomic_DNA"/>
</dbReference>
<feature type="domain" description="C2H2-type" evidence="14">
    <location>
        <begin position="506"/>
        <end position="535"/>
    </location>
</feature>
<keyword evidence="9" id="KW-0238">DNA-binding</keyword>
<evidence type="ECO:0000256" key="2">
    <source>
        <dbReference type="ARBA" id="ARBA00004123"/>
    </source>
</evidence>
<keyword evidence="17" id="KW-1185">Reference proteome</keyword>
<evidence type="ECO:0000256" key="5">
    <source>
        <dbReference type="ARBA" id="ARBA00022737"/>
    </source>
</evidence>
<comment type="similarity">
    <text evidence="3">Belongs to the krueppel C2H2-type zinc-finger protein family.</text>
</comment>
<dbReference type="InterPro" id="IPR050826">
    <property type="entry name" value="Krueppel_C2H2_ZnFinger"/>
</dbReference>
<evidence type="ECO:0000256" key="11">
    <source>
        <dbReference type="ARBA" id="ARBA00023242"/>
    </source>
</evidence>
<feature type="domain" description="C2H2-type" evidence="14">
    <location>
        <begin position="135"/>
        <end position="162"/>
    </location>
</feature>
<dbReference type="AlphaFoldDB" id="A0A9P0GHE6"/>
<dbReference type="PROSITE" id="PS50157">
    <property type="entry name" value="ZINC_FINGER_C2H2_2"/>
    <property type="match status" value="11"/>
</dbReference>
<feature type="domain" description="ZAD" evidence="15">
    <location>
        <begin position="8"/>
        <end position="77"/>
    </location>
</feature>
<keyword evidence="8" id="KW-0805">Transcription regulation</keyword>
<reference evidence="16" key="1">
    <citation type="submission" date="2022-01" db="EMBL/GenBank/DDBJ databases">
        <authorList>
            <person name="King R."/>
        </authorList>
    </citation>
    <scope>NUCLEOTIDE SEQUENCE</scope>
</reference>
<protein>
    <submittedName>
        <fullName evidence="16">Uncharacterized protein</fullName>
    </submittedName>
</protein>
<evidence type="ECO:0000256" key="8">
    <source>
        <dbReference type="ARBA" id="ARBA00023015"/>
    </source>
</evidence>
<dbReference type="FunFam" id="3.30.160.60:FF:001049">
    <property type="entry name" value="zinc finger protein 319"/>
    <property type="match status" value="1"/>
</dbReference>
<feature type="domain" description="C2H2-type" evidence="14">
    <location>
        <begin position="478"/>
        <end position="505"/>
    </location>
</feature>
<evidence type="ECO:0000259" key="15">
    <source>
        <dbReference type="PROSITE" id="PS51915"/>
    </source>
</evidence>
<dbReference type="Pfam" id="PF13894">
    <property type="entry name" value="zf-C2H2_4"/>
    <property type="match status" value="1"/>
</dbReference>
<dbReference type="InterPro" id="IPR036236">
    <property type="entry name" value="Znf_C2H2_sf"/>
</dbReference>
<dbReference type="FunFam" id="3.30.160.60:FF:000065">
    <property type="entry name" value="B-cell CLL/lymphoma 6, member B"/>
    <property type="match status" value="2"/>
</dbReference>
<evidence type="ECO:0000256" key="9">
    <source>
        <dbReference type="ARBA" id="ARBA00023125"/>
    </source>
</evidence>
<feature type="binding site" evidence="13">
    <location>
        <position position="50"/>
    </location>
    <ligand>
        <name>Zn(2+)</name>
        <dbReference type="ChEBI" id="CHEBI:29105"/>
    </ligand>
</feature>
<comment type="subcellular location">
    <subcellularLocation>
        <location evidence="2">Nucleus</location>
    </subcellularLocation>
</comment>
<dbReference type="GO" id="GO:0005634">
    <property type="term" value="C:nucleus"/>
    <property type="evidence" value="ECO:0007669"/>
    <property type="project" value="UniProtKB-SubCell"/>
</dbReference>
<dbReference type="InterPro" id="IPR012934">
    <property type="entry name" value="Znf_AD"/>
</dbReference>
<feature type="binding site" evidence="13">
    <location>
        <position position="53"/>
    </location>
    <ligand>
        <name>Zn(2+)</name>
        <dbReference type="ChEBI" id="CHEBI:29105"/>
    </ligand>
</feature>
<dbReference type="SUPFAM" id="SSF57716">
    <property type="entry name" value="Glucocorticoid receptor-like (DNA-binding domain)"/>
    <property type="match status" value="1"/>
</dbReference>
<evidence type="ECO:0000256" key="1">
    <source>
        <dbReference type="ARBA" id="ARBA00003767"/>
    </source>
</evidence>
<evidence type="ECO:0000256" key="6">
    <source>
        <dbReference type="ARBA" id="ARBA00022771"/>
    </source>
</evidence>
<evidence type="ECO:0000259" key="14">
    <source>
        <dbReference type="PROSITE" id="PS50157"/>
    </source>
</evidence>
<comment type="function">
    <text evidence="1">May be involved in transcriptional regulation.</text>
</comment>
<evidence type="ECO:0000256" key="7">
    <source>
        <dbReference type="ARBA" id="ARBA00022833"/>
    </source>
</evidence>
<dbReference type="GO" id="GO:0003677">
    <property type="term" value="F:DNA binding"/>
    <property type="evidence" value="ECO:0007669"/>
    <property type="project" value="UniProtKB-KW"/>
</dbReference>
<feature type="domain" description="C2H2-type" evidence="14">
    <location>
        <begin position="328"/>
        <end position="355"/>
    </location>
</feature>
<evidence type="ECO:0000313" key="16">
    <source>
        <dbReference type="EMBL" id="CAH1110901.1"/>
    </source>
</evidence>
<proteinExistence type="inferred from homology"/>
<sequence>MNIQSFSLLCRACLSSNELKSLFASQLHIIYEKITELKITVDDKLPQSLCTTCSNKLEDISKFIETCRVTDNYLKNLLVDDTNIKDEDISYEIEVVSEDFNNVLPEENGEEVLPKSPSNQNCNINLREPHVKKKNYCETCGKSFSSVEKLKRHNAIHLGIKLFECTNCDKKFSQKGLLWRHFLIHTGDKPFECNLCGKKYRRKKQIQDHIQKHHPNVPSKEYDTIITKQEIKMYEQETVTKTIPNIFPKIETEFNDLEPELADNVDDNMSEPEIYEISEEIKNEPSVKIEKTDFQLQTKLDESDFIDGETNSEVDDMPPVKKKRIELCLCSLCGKQFKRHEYLRNHMAIHMNIKPFTCNVCGTGFTQRQALARHHLVHTKERPHKCTYCDKTFIRKEKLTDHVRFHEEGAPPHLCFHCGKRFKDREYLRKHLQYFLRGGKNRWRPETKRCLCPECGKDFQSKSYLKRHMNSHTGVKPYSCEICNKSFAVNAGLEYHMKIHKGVKPFKCSELECNKTFRTNYAKKVHEKMHGTERPYKCDICNKGFVRNSHLKRHLKLHEENSESVSANT</sequence>
<feature type="binding site" evidence="13">
    <location>
        <position position="10"/>
    </location>
    <ligand>
        <name>Zn(2+)</name>
        <dbReference type="ChEBI" id="CHEBI:29105"/>
    </ligand>
</feature>
<gene>
    <name evidence="16" type="ORF">PSYICH_LOCUS10861</name>
</gene>
<keyword evidence="7 13" id="KW-0862">Zinc</keyword>
<evidence type="ECO:0000256" key="13">
    <source>
        <dbReference type="PROSITE-ProRule" id="PRU01263"/>
    </source>
</evidence>
<dbReference type="SMART" id="SM00868">
    <property type="entry name" value="zf-AD"/>
    <property type="match status" value="1"/>
</dbReference>
<feature type="binding site" evidence="13">
    <location>
        <position position="13"/>
    </location>
    <ligand>
        <name>Zn(2+)</name>
        <dbReference type="ChEBI" id="CHEBI:29105"/>
    </ligand>
</feature>
<dbReference type="SMART" id="SM00355">
    <property type="entry name" value="ZnF_C2H2"/>
    <property type="match status" value="11"/>
</dbReference>
<feature type="domain" description="C2H2-type" evidence="14">
    <location>
        <begin position="191"/>
        <end position="218"/>
    </location>
</feature>
<dbReference type="PROSITE" id="PS51915">
    <property type="entry name" value="ZAD"/>
    <property type="match status" value="1"/>
</dbReference>
<feature type="domain" description="C2H2-type" evidence="14">
    <location>
        <begin position="356"/>
        <end position="383"/>
    </location>
</feature>
<dbReference type="Pfam" id="PF00096">
    <property type="entry name" value="zf-C2H2"/>
    <property type="match status" value="9"/>
</dbReference>
<dbReference type="FunFam" id="3.30.160.60:FF:000645">
    <property type="entry name" value="Zinc finger and BTB domain containing 40"/>
    <property type="match status" value="1"/>
</dbReference>
<dbReference type="FunFam" id="3.30.160.60:FF:000870">
    <property type="entry name" value="zinc finger protein 197 isoform X1"/>
    <property type="match status" value="1"/>
</dbReference>
<dbReference type="GO" id="GO:0008270">
    <property type="term" value="F:zinc ion binding"/>
    <property type="evidence" value="ECO:0007669"/>
    <property type="project" value="UniProtKB-UniRule"/>
</dbReference>
<evidence type="ECO:0000313" key="17">
    <source>
        <dbReference type="Proteomes" id="UP001153636"/>
    </source>
</evidence>
<dbReference type="PROSITE" id="PS00028">
    <property type="entry name" value="ZINC_FINGER_C2H2_1"/>
    <property type="match status" value="10"/>
</dbReference>
<dbReference type="Gene3D" id="3.40.1800.20">
    <property type="match status" value="1"/>
</dbReference>
<feature type="domain" description="C2H2-type" evidence="14">
    <location>
        <begin position="413"/>
        <end position="442"/>
    </location>
</feature>
<dbReference type="PANTHER" id="PTHR24377">
    <property type="entry name" value="IP01015P-RELATED"/>
    <property type="match status" value="1"/>
</dbReference>
<name>A0A9P0GHE6_9CUCU</name>
<keyword evidence="11" id="KW-0539">Nucleus</keyword>
<feature type="domain" description="C2H2-type" evidence="14">
    <location>
        <begin position="163"/>
        <end position="190"/>
    </location>
</feature>
<accession>A0A9P0GHE6</accession>
<dbReference type="FunFam" id="3.30.160.60:FF:000771">
    <property type="entry name" value="zinc finger protein 648"/>
    <property type="match status" value="1"/>
</dbReference>
<dbReference type="InterPro" id="IPR013087">
    <property type="entry name" value="Znf_C2H2_type"/>
</dbReference>
<evidence type="ECO:0000256" key="10">
    <source>
        <dbReference type="ARBA" id="ARBA00023163"/>
    </source>
</evidence>
<dbReference type="OrthoDB" id="3437960at2759"/>
<dbReference type="Proteomes" id="UP001153636">
    <property type="component" value="Chromosome 5"/>
</dbReference>
<dbReference type="FunFam" id="3.30.160.60:FF:001450">
    <property type="entry name" value="zinc finger protein 774"/>
    <property type="match status" value="1"/>
</dbReference>
<evidence type="ECO:0000256" key="3">
    <source>
        <dbReference type="ARBA" id="ARBA00006991"/>
    </source>
</evidence>
<dbReference type="Pfam" id="PF07776">
    <property type="entry name" value="zf-AD"/>
    <property type="match status" value="1"/>
</dbReference>
<feature type="domain" description="C2H2-type" evidence="14">
    <location>
        <begin position="536"/>
        <end position="563"/>
    </location>
</feature>
<keyword evidence="6 12" id="KW-0863">Zinc-finger</keyword>
<dbReference type="Gene3D" id="3.30.160.60">
    <property type="entry name" value="Classic Zinc Finger"/>
    <property type="match status" value="10"/>
</dbReference>